<dbReference type="EMBL" id="VKKG01000001">
    <property type="protein sequence ID" value="TRY19554.1"/>
    <property type="molecule type" value="Genomic_DNA"/>
</dbReference>
<feature type="transmembrane region" description="Helical" evidence="7">
    <location>
        <begin position="295"/>
        <end position="312"/>
    </location>
</feature>
<evidence type="ECO:0000256" key="2">
    <source>
        <dbReference type="ARBA" id="ARBA00022475"/>
    </source>
</evidence>
<feature type="domain" description="Metallo-beta-lactamase" evidence="8">
    <location>
        <begin position="525"/>
        <end position="705"/>
    </location>
</feature>
<dbReference type="InterPro" id="IPR036866">
    <property type="entry name" value="RibonucZ/Hydroxyglut_hydro"/>
</dbReference>
<dbReference type="NCBIfam" id="TIGR00360">
    <property type="entry name" value="ComEC_N-term"/>
    <property type="match status" value="1"/>
</dbReference>
<feature type="transmembrane region" description="Helical" evidence="7">
    <location>
        <begin position="459"/>
        <end position="482"/>
    </location>
</feature>
<dbReference type="InterPro" id="IPR035681">
    <property type="entry name" value="ComA-like_MBL"/>
</dbReference>
<keyword evidence="4 7" id="KW-1133">Transmembrane helix</keyword>
<feature type="transmembrane region" description="Helical" evidence="7">
    <location>
        <begin position="387"/>
        <end position="411"/>
    </location>
</feature>
<dbReference type="CDD" id="cd07731">
    <property type="entry name" value="ComA-like_MBL-fold"/>
    <property type="match status" value="1"/>
</dbReference>
<dbReference type="InterPro" id="IPR052159">
    <property type="entry name" value="Competence_DNA_uptake"/>
</dbReference>
<accession>A0A553K4E2</accession>
<dbReference type="PANTHER" id="PTHR30619">
    <property type="entry name" value="DNA INTERNALIZATION/COMPETENCE PROTEIN COMEC/REC2"/>
    <property type="match status" value="1"/>
</dbReference>
<name>A0A553K4E2_9ACTN</name>
<evidence type="ECO:0000256" key="3">
    <source>
        <dbReference type="ARBA" id="ARBA00022692"/>
    </source>
</evidence>
<protein>
    <submittedName>
        <fullName evidence="9">ComEC/Rec2 family competence protein</fullName>
    </submittedName>
</protein>
<dbReference type="RefSeq" id="WP_143936640.1">
    <property type="nucleotide sequence ID" value="NZ_VKKG01000001.1"/>
</dbReference>
<keyword evidence="10" id="KW-1185">Reference proteome</keyword>
<keyword evidence="3 7" id="KW-0812">Transmembrane</keyword>
<organism evidence="9 10">
    <name type="scientific">Tessaracoccus rhinocerotis</name>
    <dbReference type="NCBI Taxonomy" id="1689449"/>
    <lineage>
        <taxon>Bacteria</taxon>
        <taxon>Bacillati</taxon>
        <taxon>Actinomycetota</taxon>
        <taxon>Actinomycetes</taxon>
        <taxon>Propionibacteriales</taxon>
        <taxon>Propionibacteriaceae</taxon>
        <taxon>Tessaracoccus</taxon>
    </lineage>
</organism>
<dbReference type="PANTHER" id="PTHR30619:SF1">
    <property type="entry name" value="RECOMBINATION PROTEIN 2"/>
    <property type="match status" value="1"/>
</dbReference>
<gene>
    <name evidence="9" type="ORF">FOJ82_01225</name>
</gene>
<feature type="region of interest" description="Disordered" evidence="6">
    <location>
        <begin position="636"/>
        <end position="657"/>
    </location>
</feature>
<sequence>MRDDGHDLRLLPLAAAAWAGAWLGTGGFRPEAPVLFGIFASLGIAAVLAARSHRHWTFLFVAVLAATTLLSGARELQLHDSLPARLAADGVSAQVRVRLVGDVRLVEQGPRPPLLVANARLLRLEATGMAVETSQQVVIFAADDVGEALTRVAPGSVVDLRGTLTPADPDSPEAVVVRARQMVGVVEGPGPVDALVNRLRAGLRRAAATHSPPGQAALVPSLVVGDTSAITEDMTTDFKATSLSHLLAVSGANLTLMLTVVLALARLVGVRGWAVRGIAVACVVLFVLVCRSEPSVVRAAAMGLVSLSAIGLGRGRRSMRHLGLAVLCLMLLDPWLARSWGFALSVAACCGIALLAPAWARSMAWLPRPLAEALTIPLAAQLATQPLITALSGQVSVVGVLANMAAGPFVGPATTLGLAATCLIWFPPAAAAVAWLAGWCVQPILWVADLGSRLPAASLAWPADVLGVALCVVACALVALLAGELLRTPLGVGAMVVVMVLGSLVRPHPLGWPGPWSVVFCDVGQGDATVLRAAAGSAVVVDTGPEPNSVRFCLESLGVTAVPLLVLTHYHADHVGGAAELLERYRPELVLVSPLASPEPQVATVSSAAARVGARVVAAVPGQTFRVGDVSWTTIGAHEPGRVDSDTMGESGDENDSSVAGVAEVAGLRVLLPGDLEPDGQRRTMSDAARLGLSLKAHVLKLPHHGSSRQHEEFFAATGAALAVASAGRENDYGHPSDGALDLAARSGMVVARTDEDGAIAVAVEDGELSVRITGTVTAPA</sequence>
<evidence type="ECO:0000313" key="9">
    <source>
        <dbReference type="EMBL" id="TRY19554.1"/>
    </source>
</evidence>
<feature type="transmembrane region" description="Helical" evidence="7">
    <location>
        <begin position="423"/>
        <end position="447"/>
    </location>
</feature>
<comment type="caution">
    <text evidence="9">The sequence shown here is derived from an EMBL/GenBank/DDBJ whole genome shotgun (WGS) entry which is preliminary data.</text>
</comment>
<dbReference type="Gene3D" id="3.60.15.10">
    <property type="entry name" value="Ribonuclease Z/Hydroxyacylglutathione hydrolase-like"/>
    <property type="match status" value="1"/>
</dbReference>
<feature type="transmembrane region" description="Helical" evidence="7">
    <location>
        <begin position="342"/>
        <end position="360"/>
    </location>
</feature>
<dbReference type="Pfam" id="PF03772">
    <property type="entry name" value="Competence"/>
    <property type="match status" value="1"/>
</dbReference>
<evidence type="ECO:0000256" key="6">
    <source>
        <dbReference type="SAM" id="MobiDB-lite"/>
    </source>
</evidence>
<evidence type="ECO:0000313" key="10">
    <source>
        <dbReference type="Proteomes" id="UP000317638"/>
    </source>
</evidence>
<dbReference type="InterPro" id="IPR001279">
    <property type="entry name" value="Metallo-B-lactamas"/>
</dbReference>
<keyword evidence="5 7" id="KW-0472">Membrane</keyword>
<dbReference type="Proteomes" id="UP000317638">
    <property type="component" value="Unassembled WGS sequence"/>
</dbReference>
<reference evidence="9 10" key="1">
    <citation type="submission" date="2019-07" db="EMBL/GenBank/DDBJ databases">
        <authorList>
            <person name="Zhou L.-Y."/>
        </authorList>
    </citation>
    <scope>NUCLEOTIDE SEQUENCE [LARGE SCALE GENOMIC DNA]</scope>
    <source>
        <strain evidence="9 10">YIM 101269</strain>
    </source>
</reference>
<dbReference type="SUPFAM" id="SSF56281">
    <property type="entry name" value="Metallo-hydrolase/oxidoreductase"/>
    <property type="match status" value="1"/>
</dbReference>
<evidence type="ECO:0000256" key="4">
    <source>
        <dbReference type="ARBA" id="ARBA00022989"/>
    </source>
</evidence>
<feature type="transmembrane region" description="Helical" evidence="7">
    <location>
        <begin position="272"/>
        <end position="289"/>
    </location>
</feature>
<dbReference type="Pfam" id="PF00753">
    <property type="entry name" value="Lactamase_B"/>
    <property type="match status" value="1"/>
</dbReference>
<feature type="transmembrane region" description="Helical" evidence="7">
    <location>
        <begin position="488"/>
        <end position="505"/>
    </location>
</feature>
<feature type="transmembrane region" description="Helical" evidence="7">
    <location>
        <begin position="32"/>
        <end position="49"/>
    </location>
</feature>
<dbReference type="InterPro" id="IPR004477">
    <property type="entry name" value="ComEC_N"/>
</dbReference>
<comment type="subcellular location">
    <subcellularLocation>
        <location evidence="1">Cell membrane</location>
        <topology evidence="1">Multi-pass membrane protein</topology>
    </subcellularLocation>
</comment>
<feature type="transmembrane region" description="Helical" evidence="7">
    <location>
        <begin position="243"/>
        <end position="265"/>
    </location>
</feature>
<dbReference type="SMART" id="SM00849">
    <property type="entry name" value="Lactamase_B"/>
    <property type="match status" value="1"/>
</dbReference>
<dbReference type="OrthoDB" id="7177610at2"/>
<dbReference type="AlphaFoldDB" id="A0A553K4E2"/>
<evidence type="ECO:0000256" key="5">
    <source>
        <dbReference type="ARBA" id="ARBA00023136"/>
    </source>
</evidence>
<evidence type="ECO:0000256" key="1">
    <source>
        <dbReference type="ARBA" id="ARBA00004651"/>
    </source>
</evidence>
<proteinExistence type="predicted"/>
<dbReference type="GO" id="GO:0005886">
    <property type="term" value="C:plasma membrane"/>
    <property type="evidence" value="ECO:0007669"/>
    <property type="project" value="UniProtKB-SubCell"/>
</dbReference>
<feature type="transmembrane region" description="Helical" evidence="7">
    <location>
        <begin position="56"/>
        <end position="73"/>
    </location>
</feature>
<keyword evidence="2" id="KW-1003">Cell membrane</keyword>
<evidence type="ECO:0000256" key="7">
    <source>
        <dbReference type="SAM" id="Phobius"/>
    </source>
</evidence>
<evidence type="ECO:0000259" key="8">
    <source>
        <dbReference type="SMART" id="SM00849"/>
    </source>
</evidence>